<gene>
    <name evidence="1" type="ORF">EDC29_101492</name>
</gene>
<dbReference type="Gene3D" id="3.30.420.380">
    <property type="match status" value="1"/>
</dbReference>
<organism evidence="1 2">
    <name type="scientific">Marichromatium gracile</name>
    <name type="common">Chromatium gracile</name>
    <dbReference type="NCBI Taxonomy" id="1048"/>
    <lineage>
        <taxon>Bacteria</taxon>
        <taxon>Pseudomonadati</taxon>
        <taxon>Pseudomonadota</taxon>
        <taxon>Gammaproteobacteria</taxon>
        <taxon>Chromatiales</taxon>
        <taxon>Chromatiaceae</taxon>
        <taxon>Marichromatium</taxon>
    </lineage>
</organism>
<sequence length="389" mass="44002">MLADAHAIDLHLPRRDRQTDQDRPLFMAQTDTREPRHRTAAHWLDALDARLQPARIRIARCLPERLRRALIDRNRRLLIEPDDGQARLTQLRGEAREPVGSLTLDTEERLPEALADHRRRTTLRLPETAVLRRELSLPAQVRPRLSEVLHHELDRLSPFPADQLFYDARLLPTAKRAARIRVELALCPRAPLEDWLARLARAGATVERIDWSGAWRGANLLPPHRRPRRRPPRLGTDGWLALLALTLLIAALASPLWQRHAHLARLEQALGAARAQALESDRVRQALEQARQGSLVALEQRRLQPRALELLGALSTRLPDDTWVQSLEFDGRQVELTGESASATALIALLEGAPGIASVRFRSPVVQIDRNGKERFNLAFRLEAAEPAP</sequence>
<dbReference type="PANTHER" id="PTHR40278">
    <property type="entry name" value="DNA UTILIZATION PROTEIN HOFN"/>
    <property type="match status" value="1"/>
</dbReference>
<proteinExistence type="predicted"/>
<dbReference type="PANTHER" id="PTHR40278:SF1">
    <property type="entry name" value="DNA UTILIZATION PROTEIN HOFN"/>
    <property type="match status" value="1"/>
</dbReference>
<evidence type="ECO:0000313" key="2">
    <source>
        <dbReference type="Proteomes" id="UP000295247"/>
    </source>
</evidence>
<evidence type="ECO:0000313" key="1">
    <source>
        <dbReference type="EMBL" id="TCW40075.1"/>
    </source>
</evidence>
<dbReference type="InterPro" id="IPR007813">
    <property type="entry name" value="PilN"/>
</dbReference>
<dbReference type="Pfam" id="PF05137">
    <property type="entry name" value="PilN"/>
    <property type="match status" value="1"/>
</dbReference>
<accession>A0A4R4ALC7</accession>
<name>A0A4R4ALC7_MARGR</name>
<protein>
    <submittedName>
        <fullName evidence="1">General secretion pathway protein L</fullName>
    </submittedName>
</protein>
<dbReference type="InterPro" id="IPR052534">
    <property type="entry name" value="Extracell_DNA_Util/SecSys_Comp"/>
</dbReference>
<dbReference type="Proteomes" id="UP000295247">
    <property type="component" value="Unassembled WGS sequence"/>
</dbReference>
<reference evidence="1 2" key="1">
    <citation type="submission" date="2019-03" db="EMBL/GenBank/DDBJ databases">
        <title>Genomic Encyclopedia of Type Strains, Phase IV (KMG-IV): sequencing the most valuable type-strain genomes for metagenomic binning, comparative biology and taxonomic classification.</title>
        <authorList>
            <person name="Goeker M."/>
        </authorList>
    </citation>
    <scope>NUCLEOTIDE SEQUENCE [LARGE SCALE GENOMIC DNA]</scope>
    <source>
        <strain evidence="1 2">DSM 203</strain>
    </source>
</reference>
<dbReference type="EMBL" id="SMDC01000001">
    <property type="protein sequence ID" value="TCW40075.1"/>
    <property type="molecule type" value="Genomic_DNA"/>
</dbReference>
<dbReference type="AlphaFoldDB" id="A0A4R4ALC7"/>
<dbReference type="SUPFAM" id="SSF53067">
    <property type="entry name" value="Actin-like ATPase domain"/>
    <property type="match status" value="1"/>
</dbReference>
<comment type="caution">
    <text evidence="1">The sequence shown here is derived from an EMBL/GenBank/DDBJ whole genome shotgun (WGS) entry which is preliminary data.</text>
</comment>
<dbReference type="InterPro" id="IPR043129">
    <property type="entry name" value="ATPase_NBD"/>
</dbReference>